<proteinExistence type="inferred from homology"/>
<dbReference type="GO" id="GO:0007218">
    <property type="term" value="P:neuropeptide signaling pathway"/>
    <property type="evidence" value="ECO:0007669"/>
    <property type="project" value="TreeGrafter"/>
</dbReference>
<keyword evidence="12" id="KW-1185">Reference proteome</keyword>
<keyword evidence="7" id="KW-1015">Disulfide bond</keyword>
<dbReference type="GO" id="GO:1905072">
    <property type="term" value="P:cardiac jelly development"/>
    <property type="evidence" value="ECO:0007669"/>
    <property type="project" value="Ensembl"/>
</dbReference>
<dbReference type="GO" id="GO:0051427">
    <property type="term" value="F:hormone receptor binding"/>
    <property type="evidence" value="ECO:0007669"/>
    <property type="project" value="TreeGrafter"/>
</dbReference>
<accession>A0A3B4T7H8</accession>
<protein>
    <submittedName>
        <fullName evidence="11">Natriuretic peptide A</fullName>
    </submittedName>
</protein>
<keyword evidence="3" id="KW-0964">Secreted</keyword>
<dbReference type="Pfam" id="PF00212">
    <property type="entry name" value="ANP"/>
    <property type="match status" value="1"/>
</dbReference>
<dbReference type="AlphaFoldDB" id="A0A3B4T7H8"/>
<keyword evidence="6 8" id="KW-0838">Vasoactive</keyword>
<dbReference type="GO" id="GO:0003085">
    <property type="term" value="P:negative regulation of systemic arterial blood pressure"/>
    <property type="evidence" value="ECO:0007669"/>
    <property type="project" value="TreeGrafter"/>
</dbReference>
<evidence type="ECO:0000256" key="9">
    <source>
        <dbReference type="SAM" id="MobiDB-lite"/>
    </source>
</evidence>
<evidence type="ECO:0000313" key="12">
    <source>
        <dbReference type="Proteomes" id="UP000261420"/>
    </source>
</evidence>
<evidence type="ECO:0000256" key="7">
    <source>
        <dbReference type="ARBA" id="ARBA00023157"/>
    </source>
</evidence>
<dbReference type="InterPro" id="IPR050787">
    <property type="entry name" value="Natriuretic_peptide"/>
</dbReference>
<comment type="similarity">
    <text evidence="2 8">Belongs to the natriuretic peptide family.</text>
</comment>
<dbReference type="GO" id="GO:0007168">
    <property type="term" value="P:receptor guanylyl cyclase signaling pathway"/>
    <property type="evidence" value="ECO:0007669"/>
    <property type="project" value="TreeGrafter"/>
</dbReference>
<dbReference type="InterPro" id="IPR030480">
    <property type="entry name" value="Natr_peptide_CS"/>
</dbReference>
<dbReference type="GO" id="GO:0005179">
    <property type="term" value="F:hormone activity"/>
    <property type="evidence" value="ECO:0007669"/>
    <property type="project" value="UniProtKB-KW"/>
</dbReference>
<dbReference type="STRING" id="41447.ENSSDUP00000002071"/>
<dbReference type="PRINTS" id="PR00711">
    <property type="entry name" value="ANATPEPTIDE"/>
</dbReference>
<dbReference type="GeneTree" id="ENSGT00940000154513"/>
<dbReference type="InterPro" id="IPR002407">
    <property type="entry name" value="Natriuretic_peptide_atrial"/>
</dbReference>
<dbReference type="GO" id="GO:0036302">
    <property type="term" value="P:atrioventricular canal development"/>
    <property type="evidence" value="ECO:0007669"/>
    <property type="project" value="Ensembl"/>
</dbReference>
<sequence>IMRTAVLWGLVALLCQHTLVSSHILGRASSTSDLAQLKSLLERFEETLAAAAQEEDSEADYEGTNQEPERSQTSRGWSINQEGDQEPLISDRSQPPAEGHSRATSQRSRLQDLLMATRKRASSCFGARMDRIGNASGLGCNNGRVRAGCCGISRTVETNMK</sequence>
<evidence type="ECO:0000256" key="10">
    <source>
        <dbReference type="SAM" id="SignalP"/>
    </source>
</evidence>
<dbReference type="OMA" id="LCQHTLV"/>
<evidence type="ECO:0000313" key="11">
    <source>
        <dbReference type="Ensembl" id="ENSSDUP00000002071.1"/>
    </source>
</evidence>
<evidence type="ECO:0000256" key="6">
    <source>
        <dbReference type="ARBA" id="ARBA00022858"/>
    </source>
</evidence>
<dbReference type="PROSITE" id="PS00263">
    <property type="entry name" value="NATRIURETIC_PEPTIDE"/>
    <property type="match status" value="1"/>
</dbReference>
<feature type="signal peptide" evidence="10">
    <location>
        <begin position="1"/>
        <end position="22"/>
    </location>
</feature>
<keyword evidence="4" id="KW-0372">Hormone</keyword>
<dbReference type="GO" id="GO:0005615">
    <property type="term" value="C:extracellular space"/>
    <property type="evidence" value="ECO:0007669"/>
    <property type="project" value="TreeGrafter"/>
</dbReference>
<dbReference type="GO" id="GO:0019934">
    <property type="term" value="P:cGMP-mediated signaling"/>
    <property type="evidence" value="ECO:0007669"/>
    <property type="project" value="TreeGrafter"/>
</dbReference>
<reference evidence="11" key="1">
    <citation type="submission" date="2025-08" db="UniProtKB">
        <authorList>
            <consortium name="Ensembl"/>
        </authorList>
    </citation>
    <scope>IDENTIFICATION</scope>
</reference>
<evidence type="ECO:0000256" key="5">
    <source>
        <dbReference type="ARBA" id="ARBA00022729"/>
    </source>
</evidence>
<dbReference type="GO" id="GO:0006182">
    <property type="term" value="P:cGMP biosynthetic process"/>
    <property type="evidence" value="ECO:0007669"/>
    <property type="project" value="TreeGrafter"/>
</dbReference>
<dbReference type="PANTHER" id="PTHR14066">
    <property type="entry name" value="ATRIAL NATRIURETIC FACTOR PRECURSOR"/>
    <property type="match status" value="1"/>
</dbReference>
<evidence type="ECO:0000256" key="2">
    <source>
        <dbReference type="ARBA" id="ARBA00009041"/>
    </source>
</evidence>
<dbReference type="PANTHER" id="PTHR14066:SF10">
    <property type="entry name" value="NATRIURETIC PEPTIDES B"/>
    <property type="match status" value="1"/>
</dbReference>
<feature type="region of interest" description="Disordered" evidence="9">
    <location>
        <begin position="51"/>
        <end position="109"/>
    </location>
</feature>
<organism evidence="11 12">
    <name type="scientific">Seriola dumerili</name>
    <name type="common">Greater amberjack</name>
    <name type="synonym">Caranx dumerili</name>
    <dbReference type="NCBI Taxonomy" id="41447"/>
    <lineage>
        <taxon>Eukaryota</taxon>
        <taxon>Metazoa</taxon>
        <taxon>Chordata</taxon>
        <taxon>Craniata</taxon>
        <taxon>Vertebrata</taxon>
        <taxon>Euteleostomi</taxon>
        <taxon>Actinopterygii</taxon>
        <taxon>Neopterygii</taxon>
        <taxon>Teleostei</taxon>
        <taxon>Neoteleostei</taxon>
        <taxon>Acanthomorphata</taxon>
        <taxon>Carangaria</taxon>
        <taxon>Carangiformes</taxon>
        <taxon>Carangidae</taxon>
        <taxon>Seriola</taxon>
    </lineage>
</organism>
<name>A0A3B4T7H8_SERDU</name>
<dbReference type="Proteomes" id="UP000261420">
    <property type="component" value="Unplaced"/>
</dbReference>
<dbReference type="GO" id="GO:0005737">
    <property type="term" value="C:cytoplasm"/>
    <property type="evidence" value="ECO:0007669"/>
    <property type="project" value="TreeGrafter"/>
</dbReference>
<keyword evidence="5 10" id="KW-0732">Signal</keyword>
<dbReference type="SMART" id="SM00183">
    <property type="entry name" value="NAT_PEP"/>
    <property type="match status" value="1"/>
</dbReference>
<evidence type="ECO:0000256" key="1">
    <source>
        <dbReference type="ARBA" id="ARBA00004613"/>
    </source>
</evidence>
<dbReference type="Ensembl" id="ENSSDUT00000002134.1">
    <property type="protein sequence ID" value="ENSSDUP00000002071.1"/>
    <property type="gene ID" value="ENSSDUG00000001581.1"/>
</dbReference>
<dbReference type="GO" id="GO:0060038">
    <property type="term" value="P:cardiac muscle cell proliferation"/>
    <property type="evidence" value="ECO:0007669"/>
    <property type="project" value="Ensembl"/>
</dbReference>
<dbReference type="InterPro" id="IPR000663">
    <property type="entry name" value="Natr_peptide"/>
</dbReference>
<dbReference type="GO" id="GO:0097746">
    <property type="term" value="P:blood vessel diameter maintenance"/>
    <property type="evidence" value="ECO:0007669"/>
    <property type="project" value="UniProtKB-KW"/>
</dbReference>
<evidence type="ECO:0000256" key="3">
    <source>
        <dbReference type="ARBA" id="ARBA00022525"/>
    </source>
</evidence>
<comment type="subcellular location">
    <subcellularLocation>
        <location evidence="1 8">Secreted</location>
    </subcellularLocation>
</comment>
<evidence type="ECO:0000256" key="8">
    <source>
        <dbReference type="RuleBase" id="RU003686"/>
    </source>
</evidence>
<feature type="compositionally biased region" description="Polar residues" evidence="9">
    <location>
        <begin position="73"/>
        <end position="82"/>
    </location>
</feature>
<feature type="chain" id="PRO_5017297266" evidence="10">
    <location>
        <begin position="23"/>
        <end position="161"/>
    </location>
</feature>
<evidence type="ECO:0000256" key="4">
    <source>
        <dbReference type="ARBA" id="ARBA00022702"/>
    </source>
</evidence>
<reference evidence="11" key="2">
    <citation type="submission" date="2025-09" db="UniProtKB">
        <authorList>
            <consortium name="Ensembl"/>
        </authorList>
    </citation>
    <scope>IDENTIFICATION</scope>
</reference>